<feature type="compositionally biased region" description="Basic and acidic residues" evidence="1">
    <location>
        <begin position="17"/>
        <end position="29"/>
    </location>
</feature>
<dbReference type="EMBL" id="AP014862">
    <property type="protein sequence ID" value="BAU75328.1"/>
    <property type="molecule type" value="Genomic_DNA"/>
</dbReference>
<protein>
    <submittedName>
        <fullName evidence="2">Uncharacterized protein</fullName>
    </submittedName>
</protein>
<evidence type="ECO:0000256" key="1">
    <source>
        <dbReference type="SAM" id="MobiDB-lite"/>
    </source>
</evidence>
<dbReference type="KEGG" id="pfuw:KF707C_36400"/>
<accession>A0AAD1FHE8</accession>
<organism evidence="2 3">
    <name type="scientific">Metapseudomonas furukawaii</name>
    <name type="common">Pseudomonas furukawaii</name>
    <dbReference type="NCBI Taxonomy" id="1149133"/>
    <lineage>
        <taxon>Bacteria</taxon>
        <taxon>Pseudomonadati</taxon>
        <taxon>Pseudomonadota</taxon>
        <taxon>Gammaproteobacteria</taxon>
        <taxon>Pseudomonadales</taxon>
        <taxon>Pseudomonadaceae</taxon>
        <taxon>Metapseudomonas</taxon>
    </lineage>
</organism>
<reference evidence="2 3" key="2">
    <citation type="journal article" date="2017" name="Int. J. Syst. Evol. Microbiol.">
        <title>Pseudomonas furukawaii sp. nov., a polychlorinated biphenyl-degrading bacterium isolated from biphenyl-contaminated soil in Japan.</title>
        <authorList>
            <person name="Kimura N."/>
            <person name="Watanabe T."/>
            <person name="Suenaga H."/>
            <person name="Fujihara H."/>
            <person name="Futagami T."/>
            <person name="Goto M."/>
            <person name="Hanada S."/>
            <person name="Hirose J."/>
        </authorList>
    </citation>
    <scope>NUCLEOTIDE SEQUENCE [LARGE SCALE GENOMIC DNA]</scope>
    <source>
        <strain evidence="3">DSM 10086 / NBRC 110670 / KF707</strain>
    </source>
</reference>
<sequence>MLFFSESGADGRPGRGNKKESRRQPEKGRPDWQCAVRLVLVDSHVWNRASNVPACAMPEEPGLTFTGACWSLAGIRRLLGFWWRISAMSVRARGAADMKRPHRIAMGPCEGEPGIRGR</sequence>
<keyword evidence="3" id="KW-1185">Reference proteome</keyword>
<gene>
    <name evidence="2" type="ORF">KF707C_36400</name>
</gene>
<proteinExistence type="predicted"/>
<name>A0AAD1FHE8_METFU</name>
<dbReference type="AlphaFoldDB" id="A0AAD1FHE8"/>
<reference evidence="3" key="1">
    <citation type="submission" date="2015-05" db="EMBL/GenBank/DDBJ databases">
        <title>Draft genome sequencing of a biphenyl-degrading bacterium, Pseudomonas balearica KF707 (=NBRC110670).</title>
        <authorList>
            <person name="Kimura N."/>
            <person name="Hirose J."/>
            <person name="Watanabe T."/>
            <person name="Suenaga H."/>
            <person name="Fujihara H."/>
            <person name="Noguchi M."/>
            <person name="Hashimoto M."/>
            <person name="Shimodaira J."/>
            <person name="Tsuchikane K."/>
            <person name="Hosoyama A."/>
            <person name="Yamazoe A."/>
            <person name="Fujita N."/>
            <person name="Furukawa K."/>
        </authorList>
    </citation>
    <scope>NUCLEOTIDE SEQUENCE [LARGE SCALE GENOMIC DNA]</scope>
    <source>
        <strain evidence="3">DSM 10086 / NBRC 110670 / KF707</strain>
    </source>
</reference>
<evidence type="ECO:0000313" key="3">
    <source>
        <dbReference type="Proteomes" id="UP000218554"/>
    </source>
</evidence>
<dbReference type="Proteomes" id="UP000218554">
    <property type="component" value="Chromosome"/>
</dbReference>
<evidence type="ECO:0000313" key="2">
    <source>
        <dbReference type="EMBL" id="BAU75328.1"/>
    </source>
</evidence>
<feature type="region of interest" description="Disordered" evidence="1">
    <location>
        <begin position="1"/>
        <end position="29"/>
    </location>
</feature>